<evidence type="ECO:0000256" key="7">
    <source>
        <dbReference type="SAM" id="Phobius"/>
    </source>
</evidence>
<feature type="domain" description="ABC transmembrane type-1" evidence="9">
    <location>
        <begin position="16"/>
        <end position="298"/>
    </location>
</feature>
<feature type="domain" description="ABC transporter" evidence="8">
    <location>
        <begin position="333"/>
        <end position="568"/>
    </location>
</feature>
<dbReference type="InterPro" id="IPR017871">
    <property type="entry name" value="ABC_transporter-like_CS"/>
</dbReference>
<proteinExistence type="predicted"/>
<keyword evidence="6 7" id="KW-0472">Membrane</keyword>
<evidence type="ECO:0000256" key="6">
    <source>
        <dbReference type="ARBA" id="ARBA00023136"/>
    </source>
</evidence>
<accession>A0ABR7NTC8</accession>
<dbReference type="PROSITE" id="PS00211">
    <property type="entry name" value="ABC_TRANSPORTER_1"/>
    <property type="match status" value="1"/>
</dbReference>
<dbReference type="InterPro" id="IPR036640">
    <property type="entry name" value="ABC1_TM_sf"/>
</dbReference>
<evidence type="ECO:0000256" key="1">
    <source>
        <dbReference type="ARBA" id="ARBA00004651"/>
    </source>
</evidence>
<dbReference type="GO" id="GO:0005524">
    <property type="term" value="F:ATP binding"/>
    <property type="evidence" value="ECO:0007669"/>
    <property type="project" value="UniProtKB-KW"/>
</dbReference>
<evidence type="ECO:0000313" key="10">
    <source>
        <dbReference type="EMBL" id="MBC8599378.1"/>
    </source>
</evidence>
<evidence type="ECO:0000256" key="5">
    <source>
        <dbReference type="ARBA" id="ARBA00022989"/>
    </source>
</evidence>
<name>A0ABR7NTC8_9FIRM</name>
<evidence type="ECO:0000256" key="3">
    <source>
        <dbReference type="ARBA" id="ARBA00022741"/>
    </source>
</evidence>
<keyword evidence="3" id="KW-0547">Nucleotide-binding</keyword>
<dbReference type="RefSeq" id="WP_262427641.1">
    <property type="nucleotide sequence ID" value="NZ_JACRTJ010000018.1"/>
</dbReference>
<evidence type="ECO:0000259" key="9">
    <source>
        <dbReference type="PROSITE" id="PS50929"/>
    </source>
</evidence>
<dbReference type="InterPro" id="IPR003439">
    <property type="entry name" value="ABC_transporter-like_ATP-bd"/>
</dbReference>
<feature type="transmembrane region" description="Helical" evidence="7">
    <location>
        <begin position="52"/>
        <end position="78"/>
    </location>
</feature>
<evidence type="ECO:0000259" key="8">
    <source>
        <dbReference type="PROSITE" id="PS50893"/>
    </source>
</evidence>
<dbReference type="CDD" id="cd18548">
    <property type="entry name" value="ABC_6TM_Tm287_like"/>
    <property type="match status" value="1"/>
</dbReference>
<dbReference type="PANTHER" id="PTHR43394">
    <property type="entry name" value="ATP-DEPENDENT PERMEASE MDL1, MITOCHONDRIAL"/>
    <property type="match status" value="1"/>
</dbReference>
<feature type="transmembrane region" description="Helical" evidence="7">
    <location>
        <begin position="278"/>
        <end position="296"/>
    </location>
</feature>
<keyword evidence="4 10" id="KW-0067">ATP-binding</keyword>
<dbReference type="SUPFAM" id="SSF90123">
    <property type="entry name" value="ABC transporter transmembrane region"/>
    <property type="match status" value="1"/>
</dbReference>
<dbReference type="PROSITE" id="PS50893">
    <property type="entry name" value="ABC_TRANSPORTER_2"/>
    <property type="match status" value="1"/>
</dbReference>
<dbReference type="PROSITE" id="PS50929">
    <property type="entry name" value="ABC_TM1F"/>
    <property type="match status" value="1"/>
</dbReference>
<evidence type="ECO:0000256" key="2">
    <source>
        <dbReference type="ARBA" id="ARBA00022692"/>
    </source>
</evidence>
<dbReference type="Proteomes" id="UP000647491">
    <property type="component" value="Unassembled WGS sequence"/>
</dbReference>
<dbReference type="SUPFAM" id="SSF52540">
    <property type="entry name" value="P-loop containing nucleoside triphosphate hydrolases"/>
    <property type="match status" value="1"/>
</dbReference>
<dbReference type="Gene3D" id="3.40.50.300">
    <property type="entry name" value="P-loop containing nucleotide triphosphate hydrolases"/>
    <property type="match status" value="1"/>
</dbReference>
<dbReference type="SMART" id="SM00382">
    <property type="entry name" value="AAA"/>
    <property type="match status" value="1"/>
</dbReference>
<protein>
    <submittedName>
        <fullName evidence="10">ABC transporter ATP-binding protein</fullName>
    </submittedName>
</protein>
<reference evidence="10 11" key="1">
    <citation type="submission" date="2020-08" db="EMBL/GenBank/DDBJ databases">
        <title>Genome public.</title>
        <authorList>
            <person name="Liu C."/>
            <person name="Sun Q."/>
        </authorList>
    </citation>
    <scope>NUCLEOTIDE SEQUENCE [LARGE SCALE GENOMIC DNA]</scope>
    <source>
        <strain evidence="10 11">BX10</strain>
    </source>
</reference>
<dbReference type="InterPro" id="IPR039421">
    <property type="entry name" value="Type_1_exporter"/>
</dbReference>
<comment type="subcellular location">
    <subcellularLocation>
        <location evidence="1">Cell membrane</location>
        <topology evidence="1">Multi-pass membrane protein</topology>
    </subcellularLocation>
</comment>
<dbReference type="Gene3D" id="1.20.1560.10">
    <property type="entry name" value="ABC transporter type 1, transmembrane domain"/>
    <property type="match status" value="1"/>
</dbReference>
<evidence type="ECO:0000256" key="4">
    <source>
        <dbReference type="ARBA" id="ARBA00022840"/>
    </source>
</evidence>
<organism evidence="10 11">
    <name type="scientific">Enterocloster hominis</name>
    <name type="common">ex Liu et al. 2021</name>
    <dbReference type="NCBI Taxonomy" id="2763663"/>
    <lineage>
        <taxon>Bacteria</taxon>
        <taxon>Bacillati</taxon>
        <taxon>Bacillota</taxon>
        <taxon>Clostridia</taxon>
        <taxon>Lachnospirales</taxon>
        <taxon>Lachnospiraceae</taxon>
        <taxon>Enterocloster</taxon>
    </lineage>
</organism>
<dbReference type="PANTHER" id="PTHR43394:SF1">
    <property type="entry name" value="ATP-BINDING CASSETTE SUB-FAMILY B MEMBER 10, MITOCHONDRIAL"/>
    <property type="match status" value="1"/>
</dbReference>
<comment type="caution">
    <text evidence="10">The sequence shown here is derived from an EMBL/GenBank/DDBJ whole genome shotgun (WGS) entry which is preliminary data.</text>
</comment>
<keyword evidence="11" id="KW-1185">Reference proteome</keyword>
<dbReference type="InterPro" id="IPR003593">
    <property type="entry name" value="AAA+_ATPase"/>
</dbReference>
<feature type="transmembrane region" description="Helical" evidence="7">
    <location>
        <begin position="235"/>
        <end position="258"/>
    </location>
</feature>
<gene>
    <name evidence="10" type="ORF">H8708_09095</name>
</gene>
<feature type="transmembrane region" description="Helical" evidence="7">
    <location>
        <begin position="133"/>
        <end position="151"/>
    </location>
</feature>
<sequence length="580" mass="63246">MKRYKKYITPYLGAFLMGPLMMLTEVAGEVALPKLMSLIINNGVAGRDTGYILKTGLLMAAVVVCMAVGGILGSYFAAKASINFTTDLRRDVFKKVQQFSFANIDSFSTGSLVTRLTNDIQQVQNVLTMGLKMALRAPGMFVGALFMAFMMNGRLAAILLVVIPLLSLAIGLILKTAFPRFEAMQKKLDRLNSGIQESLTNVRVVKSFVREDFEIGKFSGLNQDLRDSGMRALKIVIATMPVMMFAMNVTTLAVVWYGGNLIIGGSMPVGDLTAFTTYIVQILMSLMMLSMVFLQSSRARASLKRITEVLDTVVDLNDDQAARKELRVEKGSVEFKDVSFGYGKGGDRVLEHISFKAEPGQTIGIIGATGSGKTSLVQLIPRLYDVTEGAVLVDGVDVRDYSLKNLRNGVGMVLQKNVLFSGTIEENLRWGDEDASREELVKAAVNAQADGFVTAFKNGYHTEIGQGGAGVSGGQKQRLCIARALLKKPKILILDDSTSAVDTATEAAIRESFKNELKDTTRIIIAQRISSVQDADRILVLDDGKIIGSGTHEELLRTCRAYEEIYVTQTGENRAEEAEA</sequence>
<keyword evidence="2 7" id="KW-0812">Transmembrane</keyword>
<dbReference type="InterPro" id="IPR027417">
    <property type="entry name" value="P-loop_NTPase"/>
</dbReference>
<keyword evidence="5 7" id="KW-1133">Transmembrane helix</keyword>
<dbReference type="Pfam" id="PF00005">
    <property type="entry name" value="ABC_tran"/>
    <property type="match status" value="1"/>
</dbReference>
<dbReference type="EMBL" id="JACRTJ010000018">
    <property type="protein sequence ID" value="MBC8599378.1"/>
    <property type="molecule type" value="Genomic_DNA"/>
</dbReference>
<feature type="transmembrane region" description="Helical" evidence="7">
    <location>
        <begin position="157"/>
        <end position="178"/>
    </location>
</feature>
<evidence type="ECO:0000313" key="11">
    <source>
        <dbReference type="Proteomes" id="UP000647491"/>
    </source>
</evidence>
<dbReference type="Pfam" id="PF00664">
    <property type="entry name" value="ABC_membrane"/>
    <property type="match status" value="1"/>
</dbReference>
<dbReference type="InterPro" id="IPR011527">
    <property type="entry name" value="ABC1_TM_dom"/>
</dbReference>